<evidence type="ECO:0000256" key="3">
    <source>
        <dbReference type="ARBA" id="ARBA00011738"/>
    </source>
</evidence>
<dbReference type="GO" id="GO:0005737">
    <property type="term" value="C:cytoplasm"/>
    <property type="evidence" value="ECO:0007669"/>
    <property type="project" value="UniProtKB-SubCell"/>
</dbReference>
<feature type="binding site" evidence="12">
    <location>
        <begin position="87"/>
        <end position="89"/>
    </location>
    <ligand>
        <name>L-histidine</name>
        <dbReference type="ChEBI" id="CHEBI:57595"/>
    </ligand>
</feature>
<dbReference type="CDD" id="cd00773">
    <property type="entry name" value="HisRS-like_core"/>
    <property type="match status" value="1"/>
</dbReference>
<evidence type="ECO:0000256" key="1">
    <source>
        <dbReference type="ARBA" id="ARBA00004496"/>
    </source>
</evidence>
<dbReference type="GO" id="GO:0004821">
    <property type="term" value="F:histidine-tRNA ligase activity"/>
    <property type="evidence" value="ECO:0007669"/>
    <property type="project" value="UniProtKB-UniRule"/>
</dbReference>
<dbReference type="InterPro" id="IPR045864">
    <property type="entry name" value="aa-tRNA-synth_II/BPL/LPL"/>
</dbReference>
<dbReference type="Proteomes" id="UP000197334">
    <property type="component" value="Unassembled WGS sequence"/>
</dbReference>
<gene>
    <name evidence="11" type="primary">hisS</name>
    <name evidence="14" type="ORF">JI62_12835</name>
</gene>
<comment type="catalytic activity">
    <reaction evidence="10 11">
        <text>tRNA(His) + L-histidine + ATP = L-histidyl-tRNA(His) + AMP + diphosphate + H(+)</text>
        <dbReference type="Rhea" id="RHEA:17313"/>
        <dbReference type="Rhea" id="RHEA-COMP:9665"/>
        <dbReference type="Rhea" id="RHEA-COMP:9689"/>
        <dbReference type="ChEBI" id="CHEBI:15378"/>
        <dbReference type="ChEBI" id="CHEBI:30616"/>
        <dbReference type="ChEBI" id="CHEBI:33019"/>
        <dbReference type="ChEBI" id="CHEBI:57595"/>
        <dbReference type="ChEBI" id="CHEBI:78442"/>
        <dbReference type="ChEBI" id="CHEBI:78527"/>
        <dbReference type="ChEBI" id="CHEBI:456215"/>
        <dbReference type="EC" id="6.1.1.21"/>
    </reaction>
</comment>
<reference evidence="14 15" key="1">
    <citation type="submission" date="2014-08" db="EMBL/GenBank/DDBJ databases">
        <title>Draft genome sequence of a novel L-asparaginase producing marine bacterium, Halomonas campaniensis.</title>
        <authorList>
            <person name="Sundarakrishnan B."/>
            <person name="Moushumi Priya A."/>
            <person name="Raman G."/>
            <person name="Sakthivel N."/>
            <person name="Park S."/>
            <person name="Jayachandran S."/>
        </authorList>
    </citation>
    <scope>NUCLEOTIDE SEQUENCE [LARGE SCALE GENOMIC DNA]</scope>
    <source>
        <strain evidence="14 15">SK03</strain>
    </source>
</reference>
<feature type="binding site" evidence="12">
    <location>
        <position position="117"/>
    </location>
    <ligand>
        <name>L-histidine</name>
        <dbReference type="ChEBI" id="CHEBI:57595"/>
    </ligand>
</feature>
<comment type="similarity">
    <text evidence="2 11">Belongs to the class-II aminoacyl-tRNA synthetase family.</text>
</comment>
<evidence type="ECO:0000256" key="10">
    <source>
        <dbReference type="ARBA" id="ARBA00047639"/>
    </source>
</evidence>
<evidence type="ECO:0000313" key="15">
    <source>
        <dbReference type="Proteomes" id="UP000197334"/>
    </source>
</evidence>
<keyword evidence="6 11" id="KW-0547">Nucleotide-binding</keyword>
<dbReference type="GO" id="GO:0005524">
    <property type="term" value="F:ATP binding"/>
    <property type="evidence" value="ECO:0007669"/>
    <property type="project" value="UniProtKB-UniRule"/>
</dbReference>
<dbReference type="InterPro" id="IPR041715">
    <property type="entry name" value="HisRS-like_core"/>
</dbReference>
<dbReference type="Pfam" id="PF03129">
    <property type="entry name" value="HGTP_anticodon"/>
    <property type="match status" value="1"/>
</dbReference>
<dbReference type="InterPro" id="IPR004516">
    <property type="entry name" value="HisRS/HisZ"/>
</dbReference>
<feature type="binding site" evidence="12">
    <location>
        <position position="135"/>
    </location>
    <ligand>
        <name>L-histidine</name>
        <dbReference type="ChEBI" id="CHEBI:57595"/>
    </ligand>
</feature>
<dbReference type="Gene3D" id="3.30.930.10">
    <property type="entry name" value="Bira Bifunctional Protein, Domain 2"/>
    <property type="match status" value="1"/>
</dbReference>
<dbReference type="HAMAP" id="MF_00127">
    <property type="entry name" value="His_tRNA_synth"/>
    <property type="match status" value="1"/>
</dbReference>
<feature type="binding site" evidence="12">
    <location>
        <position position="263"/>
    </location>
    <ligand>
        <name>L-histidine</name>
        <dbReference type="ChEBI" id="CHEBI:57595"/>
    </ligand>
</feature>
<evidence type="ECO:0000256" key="2">
    <source>
        <dbReference type="ARBA" id="ARBA00008226"/>
    </source>
</evidence>
<evidence type="ECO:0000256" key="11">
    <source>
        <dbReference type="HAMAP-Rule" id="MF_00127"/>
    </source>
</evidence>
<dbReference type="PROSITE" id="PS50862">
    <property type="entry name" value="AA_TRNA_LIGASE_II"/>
    <property type="match status" value="1"/>
</dbReference>
<evidence type="ECO:0000256" key="4">
    <source>
        <dbReference type="ARBA" id="ARBA00022490"/>
    </source>
</evidence>
<protein>
    <recommendedName>
        <fullName evidence="11">Histidine--tRNA ligase</fullName>
        <ecNumber evidence="11">6.1.1.21</ecNumber>
    </recommendedName>
    <alternativeName>
        <fullName evidence="11">Histidyl-tRNA synthetase</fullName>
        <shortName evidence="11">HisRS</shortName>
    </alternativeName>
</protein>
<dbReference type="Gene3D" id="3.40.50.800">
    <property type="entry name" value="Anticodon-binding domain"/>
    <property type="match status" value="1"/>
</dbReference>
<evidence type="ECO:0000256" key="12">
    <source>
        <dbReference type="PIRSR" id="PIRSR001549-1"/>
    </source>
</evidence>
<proteinExistence type="inferred from homology"/>
<dbReference type="InterPro" id="IPR036621">
    <property type="entry name" value="Anticodon-bd_dom_sf"/>
</dbReference>
<keyword evidence="8 11" id="KW-0648">Protein biosynthesis</keyword>
<evidence type="ECO:0000256" key="6">
    <source>
        <dbReference type="ARBA" id="ARBA00022741"/>
    </source>
</evidence>
<evidence type="ECO:0000259" key="13">
    <source>
        <dbReference type="PROSITE" id="PS50862"/>
    </source>
</evidence>
<sequence length="433" mass="48616">MSKSAVKKIQAIRGMNDLLPSDSPRWQFFEAKVRQLMLRYGFNEIRTPIVEQTALFARSIGEVTDIVEKEMYTFDDRNSESLTLRPEGTASCVRAAMEHGLLYNQTQRLWYQGPMFRYERPQKGRYRQFHQIGVETFGFDGPDIDAEVILLSARLWQELGLMEHVTLELNSLGSSEARAAYRDTLVAYFEQHLDILDEDSKRRLTSNPLRILDSKNPAMAEMLDAAPQLMDHLDDESREHFEQLTKMLEAAGIRYVINPRLVRGLDYYCRTVFEWTTTALGSQGTVCAGGRYDGLVEQLGGKPTPAVGFAMGIERLILLLDTLELIPEGALGGCDVYLLPMDDSATTAAITLAEQLRGELPELRLQLHCGGGSFKSRIKKADKSSASIAILLGEDEINQQSATVKFLRDDREQQSVSQAALGHTLRELLTSDA</sequence>
<evidence type="ECO:0000256" key="5">
    <source>
        <dbReference type="ARBA" id="ARBA00022598"/>
    </source>
</evidence>
<keyword evidence="5 11" id="KW-0436">Ligase</keyword>
<dbReference type="STRING" id="213554.FF32_09310"/>
<dbReference type="OrthoDB" id="9800814at2"/>
<keyword evidence="4 11" id="KW-0963">Cytoplasm</keyword>
<evidence type="ECO:0000256" key="7">
    <source>
        <dbReference type="ARBA" id="ARBA00022840"/>
    </source>
</evidence>
<dbReference type="PANTHER" id="PTHR43707">
    <property type="entry name" value="HISTIDYL-TRNA SYNTHETASE"/>
    <property type="match status" value="1"/>
</dbReference>
<dbReference type="GO" id="GO:0006427">
    <property type="term" value="P:histidyl-tRNA aminoacylation"/>
    <property type="evidence" value="ECO:0007669"/>
    <property type="project" value="UniProtKB-UniRule"/>
</dbReference>
<dbReference type="RefSeq" id="WP_088700562.1">
    <property type="nucleotide sequence ID" value="NZ_JPUA01000034.1"/>
</dbReference>
<evidence type="ECO:0000313" key="14">
    <source>
        <dbReference type="EMBL" id="OWV28572.1"/>
    </source>
</evidence>
<dbReference type="Pfam" id="PF13393">
    <property type="entry name" value="tRNA-synt_His"/>
    <property type="match status" value="1"/>
</dbReference>
<keyword evidence="9 11" id="KW-0030">Aminoacyl-tRNA synthetase</keyword>
<comment type="subcellular location">
    <subcellularLocation>
        <location evidence="1 11">Cytoplasm</location>
    </subcellularLocation>
</comment>
<keyword evidence="15" id="KW-1185">Reference proteome</keyword>
<evidence type="ECO:0000256" key="8">
    <source>
        <dbReference type="ARBA" id="ARBA00022917"/>
    </source>
</evidence>
<organism evidence="14 15">
    <name type="scientific">Halomonas campaniensis</name>
    <dbReference type="NCBI Taxonomy" id="213554"/>
    <lineage>
        <taxon>Bacteria</taxon>
        <taxon>Pseudomonadati</taxon>
        <taxon>Pseudomonadota</taxon>
        <taxon>Gammaproteobacteria</taxon>
        <taxon>Oceanospirillales</taxon>
        <taxon>Halomonadaceae</taxon>
        <taxon>Halomonas</taxon>
    </lineage>
</organism>
<dbReference type="FunFam" id="3.30.930.10:FF:000005">
    <property type="entry name" value="Histidine--tRNA ligase"/>
    <property type="match status" value="1"/>
</dbReference>
<comment type="subunit">
    <text evidence="3 11">Homodimer.</text>
</comment>
<dbReference type="PIRSF" id="PIRSF001549">
    <property type="entry name" value="His-tRNA_synth"/>
    <property type="match status" value="1"/>
</dbReference>
<feature type="binding site" evidence="12">
    <location>
        <begin position="267"/>
        <end position="268"/>
    </location>
    <ligand>
        <name>L-histidine</name>
        <dbReference type="ChEBI" id="CHEBI:57595"/>
    </ligand>
</feature>
<dbReference type="NCBIfam" id="TIGR00442">
    <property type="entry name" value="hisS"/>
    <property type="match status" value="1"/>
</dbReference>
<dbReference type="InterPro" id="IPR006195">
    <property type="entry name" value="aa-tRNA-synth_II"/>
</dbReference>
<accession>A0A246RWN9</accession>
<dbReference type="EMBL" id="JPUA01000034">
    <property type="protein sequence ID" value="OWV28572.1"/>
    <property type="molecule type" value="Genomic_DNA"/>
</dbReference>
<dbReference type="EC" id="6.1.1.21" evidence="11"/>
<name>A0A246RWN9_9GAMM</name>
<dbReference type="InterPro" id="IPR004154">
    <property type="entry name" value="Anticodon-bd"/>
</dbReference>
<dbReference type="SUPFAM" id="SSF52954">
    <property type="entry name" value="Class II aaRS ABD-related"/>
    <property type="match status" value="1"/>
</dbReference>
<evidence type="ECO:0000256" key="9">
    <source>
        <dbReference type="ARBA" id="ARBA00023146"/>
    </source>
</evidence>
<feature type="binding site" evidence="12">
    <location>
        <position position="131"/>
    </location>
    <ligand>
        <name>L-histidine</name>
        <dbReference type="ChEBI" id="CHEBI:57595"/>
    </ligand>
</feature>
<feature type="domain" description="Aminoacyl-transfer RNA synthetases class-II family profile" evidence="13">
    <location>
        <begin position="26"/>
        <end position="340"/>
    </location>
</feature>
<dbReference type="SUPFAM" id="SSF55681">
    <property type="entry name" value="Class II aaRS and biotin synthetases"/>
    <property type="match status" value="1"/>
</dbReference>
<keyword evidence="7 11" id="KW-0067">ATP-binding</keyword>
<dbReference type="PANTHER" id="PTHR43707:SF1">
    <property type="entry name" value="HISTIDINE--TRNA LIGASE, MITOCHONDRIAL-RELATED"/>
    <property type="match status" value="1"/>
</dbReference>
<dbReference type="AlphaFoldDB" id="A0A246RWN9"/>
<dbReference type="InterPro" id="IPR015807">
    <property type="entry name" value="His-tRNA-ligase"/>
</dbReference>
<comment type="caution">
    <text evidence="14">The sequence shown here is derived from an EMBL/GenBank/DDBJ whole genome shotgun (WGS) entry which is preliminary data.</text>
</comment>